<keyword evidence="5" id="KW-0962">Peroxisome biogenesis</keyword>
<feature type="compositionally biased region" description="Acidic residues" evidence="9">
    <location>
        <begin position="1"/>
        <end position="12"/>
    </location>
</feature>
<evidence type="ECO:0000256" key="4">
    <source>
        <dbReference type="ARBA" id="ARBA00015758"/>
    </source>
</evidence>
<sequence>MMAQDAELDELLESALADFDSSDGPSASVSASAPPQNVPPVNSTTSNFSHTPGSEALRDFLPFEGWEEVGTELERVISDLHGEDPALANQLRHLIQCAGDRTEDDLESDPANLVETLAALGLTEGSEEGMLGVRPDDEATIAPALERLLDNLLSPELLRPELQRLVERYPAWFDSHADSLSASDLARYRAQHVAMGKLLQELDRHGNGQQRLVVLTSHMEELQKLGLPPEDLLAGEVGKGWPFRQSSHGL</sequence>
<dbReference type="Pfam" id="PF04614">
    <property type="entry name" value="Pex19"/>
    <property type="match status" value="1"/>
</dbReference>
<keyword evidence="11" id="KW-1185">Reference proteome</keyword>
<dbReference type="GO" id="GO:0033328">
    <property type="term" value="F:peroxisome membrane targeting sequence binding"/>
    <property type="evidence" value="ECO:0007669"/>
    <property type="project" value="TreeGrafter"/>
</dbReference>
<comment type="subunit">
    <text evidence="6">Interacts with a broad range of peroxisomal membrane proteins, including PEX3, PEX10, PEX11A, PEX11B, PEX12, PEX13, PEX14 and PEX16, PXMP2/PMP22, PXMP4/PMP24, SLC25A17/PMP34, ABCD1/ALDP, ABCD2/ALDRP, and ABCD3/PMP70. Also interacts with the tumor suppressor CDKN2A/p19ARF.</text>
</comment>
<dbReference type="GO" id="GO:0045046">
    <property type="term" value="P:protein import into peroxisome membrane"/>
    <property type="evidence" value="ECO:0007669"/>
    <property type="project" value="TreeGrafter"/>
</dbReference>
<comment type="similarity">
    <text evidence="3">Belongs to the peroxin-19 family.</text>
</comment>
<evidence type="ECO:0000313" key="11">
    <source>
        <dbReference type="Proteomes" id="UP000694388"/>
    </source>
</evidence>
<comment type="subcellular location">
    <subcellularLocation>
        <location evidence="2">Peroxisome membrane</location>
        <topology evidence="2">Lipid-anchor</topology>
        <orientation evidence="2">Cytoplasmic side</orientation>
    </subcellularLocation>
</comment>
<evidence type="ECO:0000256" key="9">
    <source>
        <dbReference type="SAM" id="MobiDB-lite"/>
    </source>
</evidence>
<dbReference type="Proteomes" id="UP000694388">
    <property type="component" value="Unplaced"/>
</dbReference>
<proteinExistence type="inferred from homology"/>
<name>A0A8C4QHK7_EPTBU</name>
<accession>A0A8C4QHK7</accession>
<dbReference type="AlphaFoldDB" id="A0A8C4QHK7"/>
<dbReference type="Ensembl" id="ENSEBUT00000015360.1">
    <property type="protein sequence ID" value="ENSEBUP00000014783.1"/>
    <property type="gene ID" value="ENSEBUG00000009310.1"/>
</dbReference>
<evidence type="ECO:0000256" key="7">
    <source>
        <dbReference type="ARBA" id="ARBA00029688"/>
    </source>
</evidence>
<reference evidence="10" key="2">
    <citation type="submission" date="2025-09" db="UniProtKB">
        <authorList>
            <consortium name="Ensembl"/>
        </authorList>
    </citation>
    <scope>IDENTIFICATION</scope>
</reference>
<evidence type="ECO:0000256" key="6">
    <source>
        <dbReference type="ARBA" id="ARBA00025898"/>
    </source>
</evidence>
<evidence type="ECO:0000256" key="1">
    <source>
        <dbReference type="ARBA" id="ARBA00003055"/>
    </source>
</evidence>
<evidence type="ECO:0000256" key="8">
    <source>
        <dbReference type="ARBA" id="ARBA00032710"/>
    </source>
</evidence>
<dbReference type="Gene3D" id="1.20.120.900">
    <property type="entry name" value="Pex19, mPTS binding domain"/>
    <property type="match status" value="1"/>
</dbReference>
<evidence type="ECO:0000256" key="2">
    <source>
        <dbReference type="ARBA" id="ARBA00004405"/>
    </source>
</evidence>
<evidence type="ECO:0000256" key="5">
    <source>
        <dbReference type="ARBA" id="ARBA00022593"/>
    </source>
</evidence>
<dbReference type="GO" id="GO:0005778">
    <property type="term" value="C:peroxisomal membrane"/>
    <property type="evidence" value="ECO:0007669"/>
    <property type="project" value="UniProtKB-SubCell"/>
</dbReference>
<reference evidence="10" key="1">
    <citation type="submission" date="2025-08" db="UniProtKB">
        <authorList>
            <consortium name="Ensembl"/>
        </authorList>
    </citation>
    <scope>IDENTIFICATION</scope>
</reference>
<evidence type="ECO:0000313" key="10">
    <source>
        <dbReference type="Ensembl" id="ENSEBUP00000014783.1"/>
    </source>
</evidence>
<feature type="compositionally biased region" description="Low complexity" evidence="9">
    <location>
        <begin position="25"/>
        <end position="43"/>
    </location>
</feature>
<feature type="region of interest" description="Disordered" evidence="9">
    <location>
        <begin position="1"/>
        <end position="53"/>
    </location>
</feature>
<dbReference type="OMA" id="ASKEVMY"/>
<dbReference type="GeneTree" id="ENSGT00390000010993"/>
<evidence type="ECO:0000256" key="3">
    <source>
        <dbReference type="ARBA" id="ARBA00006326"/>
    </source>
</evidence>
<protein>
    <recommendedName>
        <fullName evidence="4">Peroxisomal biogenesis factor 19</fullName>
    </recommendedName>
    <alternativeName>
        <fullName evidence="7">Peroxin-19</fullName>
    </alternativeName>
    <alternativeName>
        <fullName evidence="8">Peroxisomal farnesylated protein</fullName>
    </alternativeName>
</protein>
<dbReference type="PANTHER" id="PTHR12774:SF2">
    <property type="entry name" value="PEROXISOMAL BIOGENESIS FACTOR 19"/>
    <property type="match status" value="1"/>
</dbReference>
<dbReference type="InterPro" id="IPR038322">
    <property type="entry name" value="Pex19_C_sf"/>
</dbReference>
<organism evidence="10 11">
    <name type="scientific">Eptatretus burgeri</name>
    <name type="common">Inshore hagfish</name>
    <dbReference type="NCBI Taxonomy" id="7764"/>
    <lineage>
        <taxon>Eukaryota</taxon>
        <taxon>Metazoa</taxon>
        <taxon>Chordata</taxon>
        <taxon>Craniata</taxon>
        <taxon>Vertebrata</taxon>
        <taxon>Cyclostomata</taxon>
        <taxon>Myxini</taxon>
        <taxon>Myxiniformes</taxon>
        <taxon>Myxinidae</taxon>
        <taxon>Eptatretinae</taxon>
        <taxon>Eptatretus</taxon>
    </lineage>
</organism>
<comment type="function">
    <text evidence="1">Necessary for early peroxisomal biogenesis. Acts both as a cytosolic chaperone and as an import receptor for peroxisomal membrane proteins (PMPs). Binds and stabilizes newly synthesized PMPs in the cytoplasm by interacting with their hydrophobic membrane-spanning domains, and targets them to the peroxisome membrane by binding to the integral membrane protein PEX3. Excludes CDKN2A from the nucleus and prevents its interaction with MDM2, which results in active degradation of TP53.</text>
</comment>
<dbReference type="InterPro" id="IPR006708">
    <property type="entry name" value="Pex19"/>
</dbReference>
<dbReference type="PANTHER" id="PTHR12774">
    <property type="entry name" value="PEROXISOMAL BIOGENESIS FACTOR 19"/>
    <property type="match status" value="1"/>
</dbReference>